<evidence type="ECO:0000256" key="4">
    <source>
        <dbReference type="ARBA" id="ARBA00022643"/>
    </source>
</evidence>
<comment type="catalytic activity">
    <reaction evidence="7">
        <text>3 propionate 3-nitronate + 3 O2 + H2O = 3 3-oxopropanoate + 2 nitrate + nitrite + H2O2 + 3 H(+)</text>
        <dbReference type="Rhea" id="RHEA:57332"/>
        <dbReference type="ChEBI" id="CHEBI:15377"/>
        <dbReference type="ChEBI" id="CHEBI:15378"/>
        <dbReference type="ChEBI" id="CHEBI:15379"/>
        <dbReference type="ChEBI" id="CHEBI:16240"/>
        <dbReference type="ChEBI" id="CHEBI:16301"/>
        <dbReference type="ChEBI" id="CHEBI:17632"/>
        <dbReference type="ChEBI" id="CHEBI:33190"/>
        <dbReference type="ChEBI" id="CHEBI:136067"/>
    </reaction>
</comment>
<evidence type="ECO:0000256" key="1">
    <source>
        <dbReference type="ARBA" id="ARBA00001917"/>
    </source>
</evidence>
<organism evidence="8 9">
    <name type="scientific">Paenarthrobacter aromaticivorans</name>
    <dbReference type="NCBI Taxonomy" id="2849150"/>
    <lineage>
        <taxon>Bacteria</taxon>
        <taxon>Bacillati</taxon>
        <taxon>Actinomycetota</taxon>
        <taxon>Actinomycetes</taxon>
        <taxon>Micrococcales</taxon>
        <taxon>Micrococcaceae</taxon>
        <taxon>Paenarthrobacter</taxon>
    </lineage>
</organism>
<evidence type="ECO:0000256" key="7">
    <source>
        <dbReference type="ARBA" id="ARBA00049401"/>
    </source>
</evidence>
<comment type="caution">
    <text evidence="8">The sequence shown here is derived from an EMBL/GenBank/DDBJ whole genome shotgun (WGS) entry which is preliminary data.</text>
</comment>
<keyword evidence="2" id="KW-0216">Detoxification</keyword>
<evidence type="ECO:0000256" key="5">
    <source>
        <dbReference type="ARBA" id="ARBA00023002"/>
    </source>
</evidence>
<dbReference type="EMBL" id="JAHOPC010000006">
    <property type="protein sequence ID" value="MBU8867045.1"/>
    <property type="molecule type" value="Genomic_DNA"/>
</dbReference>
<evidence type="ECO:0000256" key="6">
    <source>
        <dbReference type="ARBA" id="ARBA00031155"/>
    </source>
</evidence>
<name>A0ABS6I5P8_9MICC</name>
<dbReference type="PANTHER" id="PTHR42747">
    <property type="entry name" value="NITRONATE MONOOXYGENASE-RELATED"/>
    <property type="match status" value="1"/>
</dbReference>
<keyword evidence="9" id="KW-1185">Reference proteome</keyword>
<dbReference type="RefSeq" id="WP_216925171.1">
    <property type="nucleotide sequence ID" value="NZ_JAHOPC010000006.1"/>
</dbReference>
<comment type="cofactor">
    <cofactor evidence="1">
        <name>FMN</name>
        <dbReference type="ChEBI" id="CHEBI:58210"/>
    </cofactor>
</comment>
<dbReference type="CDD" id="cd04730">
    <property type="entry name" value="NPD_like"/>
    <property type="match status" value="1"/>
</dbReference>
<keyword evidence="4" id="KW-0288">FMN</keyword>
<gene>
    <name evidence="8" type="ORF">KSW38_12160</name>
</gene>
<keyword evidence="5" id="KW-0560">Oxidoreductase</keyword>
<dbReference type="InterPro" id="IPR004136">
    <property type="entry name" value="NMO"/>
</dbReference>
<evidence type="ECO:0000256" key="2">
    <source>
        <dbReference type="ARBA" id="ARBA00022575"/>
    </source>
</evidence>
<evidence type="ECO:0000313" key="9">
    <source>
        <dbReference type="Proteomes" id="UP000824166"/>
    </source>
</evidence>
<dbReference type="Pfam" id="PF03060">
    <property type="entry name" value="NMO"/>
    <property type="match status" value="1"/>
</dbReference>
<evidence type="ECO:0000313" key="8">
    <source>
        <dbReference type="EMBL" id="MBU8867045.1"/>
    </source>
</evidence>
<sequence>MSHSLFDTPFIAAPMAGGTSTPALVQAVQAGGGLGFLAAGYKSPEAMTAEIAAARAMGIRFGMNVFVPDMAQLSPSAAARASLEAYRRELEAEGARYGVAVPALRFDDDDAWQHKIDALIADPVEFVSFVFGLPGRSVVKALQKAGTTVISSVTSVPEALAAAEEGPDALAVQHSSAGAHTAAFLAAGAGENASSTTAGLIAQVRAAVDLPLVAAGAISDGSALREVLAAGAAAAQVGTALVRTEESGARQTHKDALGDPRFTETARTRAFTGRFARSLVNEFVRDHADAPEGYPAIHHLTAPIRAAASAAGDPDRLNLWAGTGWRSAKEGSAADVVRDFLSVL</sequence>
<proteinExistence type="predicted"/>
<reference evidence="8 9" key="1">
    <citation type="submission" date="2021-06" db="EMBL/GenBank/DDBJ databases">
        <authorList>
            <person name="Jeong J.W."/>
        </authorList>
    </citation>
    <scope>NUCLEOTIDE SEQUENCE [LARGE SCALE GENOMIC DNA]</scope>
    <source>
        <strain evidence="8 9">MMS21-TAE1-1</strain>
    </source>
</reference>
<dbReference type="PANTHER" id="PTHR42747:SF3">
    <property type="entry name" value="NITRONATE MONOOXYGENASE-RELATED"/>
    <property type="match status" value="1"/>
</dbReference>
<accession>A0ABS6I5P8</accession>
<dbReference type="Proteomes" id="UP000824166">
    <property type="component" value="Unassembled WGS sequence"/>
</dbReference>
<dbReference type="GO" id="GO:0004497">
    <property type="term" value="F:monooxygenase activity"/>
    <property type="evidence" value="ECO:0007669"/>
    <property type="project" value="UniProtKB-KW"/>
</dbReference>
<keyword evidence="8" id="KW-0503">Monooxygenase</keyword>
<keyword evidence="3" id="KW-0285">Flavoprotein</keyword>
<evidence type="ECO:0000256" key="3">
    <source>
        <dbReference type="ARBA" id="ARBA00022630"/>
    </source>
</evidence>
<protein>
    <recommendedName>
        <fullName evidence="6">Propionate 3-nitronate monooxygenase</fullName>
    </recommendedName>
</protein>